<accession>M5DA73</accession>
<dbReference type="AlphaFoldDB" id="M5DA73"/>
<dbReference type="RefSeq" id="WP_002234434.1">
    <property type="nucleotide sequence ID" value="NZ_CP012694.1"/>
</dbReference>
<dbReference type="InterPro" id="IPR018711">
    <property type="entry name" value="NAGPA"/>
</dbReference>
<keyword evidence="1" id="KW-0732">Signal</keyword>
<reference evidence="3" key="2">
    <citation type="journal article" date="2013" name="Emerg. Infect. Dis.">
        <title>Description and Nomenclature of Neisseria meningitidis Capsule Locus.</title>
        <authorList>
            <person name="Harrison O.B."/>
            <person name="Claus H."/>
            <person name="Jiang Y."/>
            <person name="Bennett J.S."/>
            <person name="Bratcher H.B."/>
            <person name="Jolley K.A."/>
            <person name="Corton C."/>
            <person name="Care R."/>
            <person name="Poolman J.T."/>
            <person name="Zollinger W.L.D."/>
            <person name="Frasch C.E."/>
            <person name="Stephens D.S."/>
            <person name="Feavers I."/>
            <person name="Frosch M."/>
            <person name="Parkhill J."/>
            <person name="Vogel U."/>
            <person name="Quail M.A."/>
            <person name="Bentley S.D."/>
            <person name="Maiden M.C.J."/>
        </authorList>
    </citation>
    <scope>NUCLEOTIDE SEQUENCE</scope>
    <source>
        <strain evidence="3">ST-765</strain>
    </source>
</reference>
<organism evidence="3">
    <name type="scientific">Neisseria meningitidis</name>
    <dbReference type="NCBI Taxonomy" id="487"/>
    <lineage>
        <taxon>Bacteria</taxon>
        <taxon>Pseudomonadati</taxon>
        <taxon>Pseudomonadota</taxon>
        <taxon>Betaproteobacteria</taxon>
        <taxon>Neisseriales</taxon>
        <taxon>Neisseriaceae</taxon>
        <taxon>Neisseria</taxon>
    </lineage>
</organism>
<dbReference type="PANTHER" id="PTHR40446:SF2">
    <property type="entry name" value="N-ACETYLGLUCOSAMINE-1-PHOSPHODIESTER ALPHA-N-ACETYLGLUCOSAMINIDASE"/>
    <property type="match status" value="1"/>
</dbReference>
<evidence type="ECO:0000259" key="2">
    <source>
        <dbReference type="Pfam" id="PF09992"/>
    </source>
</evidence>
<feature type="signal peptide" evidence="1">
    <location>
        <begin position="1"/>
        <end position="23"/>
    </location>
</feature>
<sequence>MKKFFSILSIFILSFFNSEYTYAQSLCIQQSSQNHIHIAKINLNCKGINLIATQEADKGMTVSQFARKYRTDIAINGSFFRTGYFPFGLAITDHKTWDKTRDVQKRVFLACNRQNRCMIEDKNMVSKVDDSWKLAVSGWQSFNPATKKFECSDDDPVGCTHIKFITKQPRTMVGLDEKRNYLYFVVIDGRLPKFKGATLNELGQLAASLKLTKAINLDGGGSSTMVKGYNRISTLPATQKKERVVANHLGVKYISR</sequence>
<dbReference type="Pfam" id="PF09992">
    <property type="entry name" value="NAGPA"/>
    <property type="match status" value="1"/>
</dbReference>
<proteinExistence type="predicted"/>
<reference evidence="3" key="1">
    <citation type="submission" date="2012-11" db="EMBL/GenBank/DDBJ databases">
        <authorList>
            <person name="Aslett M."/>
        </authorList>
    </citation>
    <scope>NUCLEOTIDE SEQUENCE</scope>
    <source>
        <strain evidence="3">ST-765</strain>
    </source>
</reference>
<protein>
    <recommendedName>
        <fullName evidence="2">Phosphodiester glycosidase domain-containing protein</fullName>
    </recommendedName>
</protein>
<evidence type="ECO:0000313" key="3">
    <source>
        <dbReference type="EMBL" id="CCP19841.1"/>
    </source>
</evidence>
<feature type="domain" description="Phosphodiester glycosidase" evidence="2">
    <location>
        <begin position="71"/>
        <end position="251"/>
    </location>
</feature>
<feature type="chain" id="PRO_5004065171" description="Phosphodiester glycosidase domain-containing protein" evidence="1">
    <location>
        <begin position="24"/>
        <end position="256"/>
    </location>
</feature>
<evidence type="ECO:0000256" key="1">
    <source>
        <dbReference type="SAM" id="SignalP"/>
    </source>
</evidence>
<name>M5DA73_NEIME</name>
<dbReference type="PATRIC" id="fig|487.1203.peg.1902"/>
<gene>
    <name evidence="3" type="primary">NEIS2189 (csxC)</name>
</gene>
<dbReference type="PANTHER" id="PTHR40446">
    <property type="entry name" value="N-ACETYLGLUCOSAMINE-1-PHOSPHODIESTER ALPHA-N-ACETYLGLUCOSAMINIDASE"/>
    <property type="match status" value="1"/>
</dbReference>
<dbReference type="EMBL" id="HF562988">
    <property type="protein sequence ID" value="CCP19841.1"/>
    <property type="molecule type" value="Genomic_DNA"/>
</dbReference>